<reference evidence="5" key="1">
    <citation type="submission" date="2020-10" db="EMBL/GenBank/DDBJ databases">
        <authorList>
            <person name="Lu T."/>
            <person name="Wang Q."/>
            <person name="Han X."/>
        </authorList>
    </citation>
    <scope>NUCLEOTIDE SEQUENCE</scope>
    <source>
        <strain evidence="5">WQ 117</strain>
    </source>
</reference>
<proteinExistence type="predicted"/>
<dbReference type="InterPro" id="IPR003410">
    <property type="entry name" value="HYR_dom"/>
</dbReference>
<evidence type="ECO:0000256" key="3">
    <source>
        <dbReference type="SAM" id="SignalP"/>
    </source>
</evidence>
<sequence>MKMKSTLKTSLVCILLSSGLFAQTMEFRPLDIASTGVRGLLNNGDALLAGYTYNYETATLTPKETGIATYSNINANGDMVGTIIVDGIVHPAYKLVNESAWTIAPVFSNMTASDGVTMYSISQNGRYITGQMQAKPFVYDIQPQELTNLLPSDYVYGAGYSVNNEGTSVGWVDAAVSGTFRELGVMNKNLPFRKILTDYAIPVNNHIWHIDDNGLVVGEVNLKPFSYNLNTDEFKIYDLPAGYRTGSFQSSSNGIIVGYVQNMVTDRDAIIYHESFGDQPKLIKDLLIEQGIEITIPGGKLGGANSISENGDFVGGNEIGNGNIAPGWILKLNGYFNERECHIKVPSDMEIQTNLGDTSANVTYEVTSDCPENQLVMVSGIASGENFPLGITTVAYNSIDSEGNVVASASFKVNVKDSYCTPRFTAIVEPITKVVFGTINNESSSYVTSLENEYFLNQSTDVEKGKTYNITVSGNTNGVAETSEFTVFFDFNHDGIFNSDTEGFYIGSITGSNGVDGKSITKSIAIPTDALDGKTRMRVMKSYRLVPENPCSLIYAYGQSEDYMINVKENLNTNEWSNKLNKIYPNPVKDILHIQTNNEVKAIKIYNLSGQEIIKLNINKVNPQINISNLNKGIYIVEITTYDGIITQKIIKD</sequence>
<protein>
    <submittedName>
        <fullName evidence="5">T9SS type A sorting domain-containing protein</fullName>
    </submittedName>
</protein>
<evidence type="ECO:0000259" key="4">
    <source>
        <dbReference type="PROSITE" id="PS50825"/>
    </source>
</evidence>
<dbReference type="InterPro" id="IPR045474">
    <property type="entry name" value="GEVED"/>
</dbReference>
<dbReference type="Pfam" id="PF02494">
    <property type="entry name" value="HYR"/>
    <property type="match status" value="1"/>
</dbReference>
<dbReference type="AlphaFoldDB" id="A0A8J7K457"/>
<accession>A0A8J7K457</accession>
<evidence type="ECO:0000313" key="5">
    <source>
        <dbReference type="EMBL" id="MBF0597064.1"/>
    </source>
</evidence>
<feature type="chain" id="PRO_5035247172" evidence="3">
    <location>
        <begin position="23"/>
        <end position="653"/>
    </location>
</feature>
<comment type="caution">
    <text evidence="5">The sequence shown here is derived from an EMBL/GenBank/DDBJ whole genome shotgun (WGS) entry which is preliminary data.</text>
</comment>
<dbReference type="Proteomes" id="UP000608754">
    <property type="component" value="Unassembled WGS sequence"/>
</dbReference>
<dbReference type="InterPro" id="IPR026444">
    <property type="entry name" value="Secre_tail"/>
</dbReference>
<dbReference type="Pfam" id="PF18962">
    <property type="entry name" value="Por_Secre_tail"/>
    <property type="match status" value="1"/>
</dbReference>
<evidence type="ECO:0000256" key="2">
    <source>
        <dbReference type="ARBA" id="ARBA00022737"/>
    </source>
</evidence>
<gene>
    <name evidence="5" type="ORF">IM532_06330</name>
</gene>
<dbReference type="EMBL" id="JADGIK010000003">
    <property type="protein sequence ID" value="MBF0597064.1"/>
    <property type="molecule type" value="Genomic_DNA"/>
</dbReference>
<feature type="domain" description="HYR" evidence="4">
    <location>
        <begin position="335"/>
        <end position="417"/>
    </location>
</feature>
<organism evidence="5 6">
    <name type="scientific">Faecalibacter rhinopitheci</name>
    <dbReference type="NCBI Taxonomy" id="2779678"/>
    <lineage>
        <taxon>Bacteria</taxon>
        <taxon>Pseudomonadati</taxon>
        <taxon>Bacteroidota</taxon>
        <taxon>Flavobacteriia</taxon>
        <taxon>Flavobacteriales</taxon>
        <taxon>Weeksellaceae</taxon>
        <taxon>Faecalibacter</taxon>
    </lineage>
</organism>
<dbReference type="RefSeq" id="WP_194182611.1">
    <property type="nucleotide sequence ID" value="NZ_JADGIK010000003.1"/>
</dbReference>
<dbReference type="NCBIfam" id="TIGR04183">
    <property type="entry name" value="Por_Secre_tail"/>
    <property type="match status" value="1"/>
</dbReference>
<evidence type="ECO:0000313" key="6">
    <source>
        <dbReference type="Proteomes" id="UP000608754"/>
    </source>
</evidence>
<keyword evidence="1 3" id="KW-0732">Signal</keyword>
<feature type="signal peptide" evidence="3">
    <location>
        <begin position="1"/>
        <end position="22"/>
    </location>
</feature>
<dbReference type="PROSITE" id="PS50825">
    <property type="entry name" value="HYR"/>
    <property type="match status" value="1"/>
</dbReference>
<dbReference type="Pfam" id="PF20009">
    <property type="entry name" value="GEVED"/>
    <property type="match status" value="1"/>
</dbReference>
<evidence type="ECO:0000256" key="1">
    <source>
        <dbReference type="ARBA" id="ARBA00022729"/>
    </source>
</evidence>
<keyword evidence="2" id="KW-0677">Repeat</keyword>
<name>A0A8J7K457_9FLAO</name>
<keyword evidence="6" id="KW-1185">Reference proteome</keyword>